<proteinExistence type="predicted"/>
<accession>A0ABN7XFT1</accession>
<gene>
    <name evidence="1" type="ORF">GMARGA_LOCUS42618</name>
</gene>
<protein>
    <submittedName>
        <fullName evidence="1">46411_t:CDS:1</fullName>
    </submittedName>
</protein>
<evidence type="ECO:0000313" key="1">
    <source>
        <dbReference type="EMBL" id="CAG8853797.1"/>
    </source>
</evidence>
<keyword evidence="2" id="KW-1185">Reference proteome</keyword>
<sequence length="51" mass="5829">MSVNMMTTFSPVTIIKFTNLFRDLVISKLTIEDFIIGGKNVICEIDESKFK</sequence>
<reference evidence="1 2" key="1">
    <citation type="submission" date="2021-06" db="EMBL/GenBank/DDBJ databases">
        <authorList>
            <person name="Kallberg Y."/>
            <person name="Tangrot J."/>
            <person name="Rosling A."/>
        </authorList>
    </citation>
    <scope>NUCLEOTIDE SEQUENCE [LARGE SCALE GENOMIC DNA]</scope>
    <source>
        <strain evidence="1 2">120-4 pot B 10/14</strain>
    </source>
</reference>
<feature type="non-terminal residue" evidence="1">
    <location>
        <position position="51"/>
    </location>
</feature>
<organism evidence="1 2">
    <name type="scientific">Gigaspora margarita</name>
    <dbReference type="NCBI Taxonomy" id="4874"/>
    <lineage>
        <taxon>Eukaryota</taxon>
        <taxon>Fungi</taxon>
        <taxon>Fungi incertae sedis</taxon>
        <taxon>Mucoromycota</taxon>
        <taxon>Glomeromycotina</taxon>
        <taxon>Glomeromycetes</taxon>
        <taxon>Diversisporales</taxon>
        <taxon>Gigasporaceae</taxon>
        <taxon>Gigaspora</taxon>
    </lineage>
</organism>
<dbReference type="Proteomes" id="UP000789901">
    <property type="component" value="Unassembled WGS sequence"/>
</dbReference>
<evidence type="ECO:0000313" key="2">
    <source>
        <dbReference type="Proteomes" id="UP000789901"/>
    </source>
</evidence>
<name>A0ABN7XFT1_GIGMA</name>
<comment type="caution">
    <text evidence="1">The sequence shown here is derived from an EMBL/GenBank/DDBJ whole genome shotgun (WGS) entry which is preliminary data.</text>
</comment>
<dbReference type="EMBL" id="CAJVQB010129285">
    <property type="protein sequence ID" value="CAG8853797.1"/>
    <property type="molecule type" value="Genomic_DNA"/>
</dbReference>